<evidence type="ECO:0000256" key="1">
    <source>
        <dbReference type="ARBA" id="ARBA00001974"/>
    </source>
</evidence>
<comment type="cofactor">
    <cofactor evidence="1">
        <name>FAD</name>
        <dbReference type="ChEBI" id="CHEBI:57692"/>
    </cofactor>
</comment>
<organism evidence="7 8">
    <name type="scientific">Nocardioides eburneus</name>
    <dbReference type="NCBI Taxonomy" id="3231482"/>
    <lineage>
        <taxon>Bacteria</taxon>
        <taxon>Bacillati</taxon>
        <taxon>Actinomycetota</taxon>
        <taxon>Actinomycetes</taxon>
        <taxon>Propionibacteriales</taxon>
        <taxon>Nocardioidaceae</taxon>
        <taxon>Nocardioides</taxon>
    </lineage>
</organism>
<dbReference type="Gene3D" id="3.30.390.30">
    <property type="match status" value="1"/>
</dbReference>
<dbReference type="InterPro" id="IPR050446">
    <property type="entry name" value="FAD-oxidoreductase/Apoptosis"/>
</dbReference>
<proteinExistence type="predicted"/>
<keyword evidence="3" id="KW-0274">FAD</keyword>
<evidence type="ECO:0000256" key="2">
    <source>
        <dbReference type="ARBA" id="ARBA00022630"/>
    </source>
</evidence>
<reference evidence="7 8" key="1">
    <citation type="submission" date="2024-07" db="EMBL/GenBank/DDBJ databases">
        <authorList>
            <person name="Lee S."/>
            <person name="Kang M."/>
        </authorList>
    </citation>
    <scope>NUCLEOTIDE SEQUENCE [LARGE SCALE GENOMIC DNA]</scope>
    <source>
        <strain evidence="7 8">DS6</strain>
    </source>
</reference>
<dbReference type="PRINTS" id="PR00411">
    <property type="entry name" value="PNDRDTASEI"/>
</dbReference>
<dbReference type="InterPro" id="IPR036188">
    <property type="entry name" value="FAD/NAD-bd_sf"/>
</dbReference>
<accession>A0ABV3SXE1</accession>
<dbReference type="PANTHER" id="PTHR43557:SF2">
    <property type="entry name" value="RIESKE DOMAIN-CONTAINING PROTEIN-RELATED"/>
    <property type="match status" value="1"/>
</dbReference>
<dbReference type="Pfam" id="PF07992">
    <property type="entry name" value="Pyr_redox_2"/>
    <property type="match status" value="1"/>
</dbReference>
<keyword evidence="8" id="KW-1185">Reference proteome</keyword>
<dbReference type="PRINTS" id="PR00368">
    <property type="entry name" value="FADPNR"/>
</dbReference>
<evidence type="ECO:0000313" key="7">
    <source>
        <dbReference type="EMBL" id="MEX0427616.1"/>
    </source>
</evidence>
<dbReference type="Pfam" id="PF14759">
    <property type="entry name" value="Reductase_C"/>
    <property type="match status" value="1"/>
</dbReference>
<dbReference type="Gene3D" id="3.50.50.60">
    <property type="entry name" value="FAD/NAD(P)-binding domain"/>
    <property type="match status" value="2"/>
</dbReference>
<feature type="domain" description="Reductase C-terminal" evidence="6">
    <location>
        <begin position="332"/>
        <end position="423"/>
    </location>
</feature>
<gene>
    <name evidence="7" type="ORF">AB3X52_08300</name>
</gene>
<evidence type="ECO:0000313" key="8">
    <source>
        <dbReference type="Proteomes" id="UP001556631"/>
    </source>
</evidence>
<dbReference type="RefSeq" id="WP_367993171.1">
    <property type="nucleotide sequence ID" value="NZ_JBFPJR010000011.1"/>
</dbReference>
<comment type="caution">
    <text evidence="7">The sequence shown here is derived from an EMBL/GenBank/DDBJ whole genome shotgun (WGS) entry which is preliminary data.</text>
</comment>
<evidence type="ECO:0000256" key="3">
    <source>
        <dbReference type="ARBA" id="ARBA00022827"/>
    </source>
</evidence>
<name>A0ABV3SXE1_9ACTN</name>
<keyword evidence="4" id="KW-0560">Oxidoreductase</keyword>
<feature type="domain" description="FAD/NAD(P)-binding" evidence="5">
    <location>
        <begin position="22"/>
        <end position="313"/>
    </location>
</feature>
<evidence type="ECO:0000259" key="5">
    <source>
        <dbReference type="Pfam" id="PF07992"/>
    </source>
</evidence>
<dbReference type="EMBL" id="JBFPJR010000011">
    <property type="protein sequence ID" value="MEX0427616.1"/>
    <property type="molecule type" value="Genomic_DNA"/>
</dbReference>
<dbReference type="Proteomes" id="UP001556631">
    <property type="component" value="Unassembled WGS sequence"/>
</dbReference>
<evidence type="ECO:0000259" key="6">
    <source>
        <dbReference type="Pfam" id="PF14759"/>
    </source>
</evidence>
<dbReference type="SUPFAM" id="SSF51905">
    <property type="entry name" value="FAD/NAD(P)-binding domain"/>
    <property type="match status" value="1"/>
</dbReference>
<dbReference type="SUPFAM" id="SSF55424">
    <property type="entry name" value="FAD/NAD-linked reductases, dimerisation (C-terminal) domain"/>
    <property type="match status" value="1"/>
</dbReference>
<dbReference type="InterPro" id="IPR028202">
    <property type="entry name" value="Reductase_C"/>
</dbReference>
<evidence type="ECO:0000256" key="4">
    <source>
        <dbReference type="ARBA" id="ARBA00023002"/>
    </source>
</evidence>
<dbReference type="InterPro" id="IPR016156">
    <property type="entry name" value="FAD/NAD-linked_Rdtase_dimer_sf"/>
</dbReference>
<keyword evidence="2" id="KW-0285">Flavoprotein</keyword>
<dbReference type="PANTHER" id="PTHR43557">
    <property type="entry name" value="APOPTOSIS-INDUCING FACTOR 1"/>
    <property type="match status" value="1"/>
</dbReference>
<protein>
    <submittedName>
        <fullName evidence="7">NAD(P)/FAD-dependent oxidoreductase</fullName>
    </submittedName>
</protein>
<dbReference type="InterPro" id="IPR023753">
    <property type="entry name" value="FAD/NAD-binding_dom"/>
</dbReference>
<sequence length="425" mass="45342">MAENRGLRDEASEARRRGVKNRVVVVGGGIAGVATVAALRSGGYVGEIVLVEKAEFPYDRPPLSKEYLAGSRDLKAVALQQPEWYDDQRIDLVGDSVAVAVRPALGEVELADGRVVTADKIVLATGGRAVRPQIPGGDSPRVHVLREAEDADALRQLLVPGARLLVVGAGLIGAEAASTARELGCEVVLVDPLDPPIAAAVGRDVAAWLQSLHPAHGVETLVTTLESLQETPTGVAAQLTGEADSREFDIVLLGVGMRPDTELAHAAGLVTDRGVIVDERQVTSHPDVLAVGDCARLRDHRRTEHWEAAQHDGQRAAATILGLDPPAPTTPWFWTDRYHLHVEGVGEMRDPDATTRVVVRGTVGEPPFSVFTLRREGEGHRVVGAVAVDDSNAVRAARRMIDRGIAVDPQHLADPGTDLRKLLRG</sequence>